<dbReference type="SUPFAM" id="SSF53067">
    <property type="entry name" value="Actin-like ATPase domain"/>
    <property type="match status" value="2"/>
</dbReference>
<dbReference type="AlphaFoldDB" id="A0AA95I359"/>
<keyword evidence="7" id="KW-1015">Disulfide bond</keyword>
<dbReference type="PIRSF" id="PIRSF000538">
    <property type="entry name" value="GlpK"/>
    <property type="match status" value="1"/>
</dbReference>
<keyword evidence="3 7" id="KW-0547">Nucleotide-binding</keyword>
<comment type="similarity">
    <text evidence="7">Belongs to the rhamnulokinase family.</text>
</comment>
<dbReference type="InterPro" id="IPR018484">
    <property type="entry name" value="FGGY_N"/>
</dbReference>
<dbReference type="RefSeq" id="WP_283924665.1">
    <property type="nucleotide sequence ID" value="NZ_CP126084.1"/>
</dbReference>
<comment type="similarity">
    <text evidence="1">Belongs to the FGGY kinase family.</text>
</comment>
<feature type="domain" description="Carbohydrate kinase FGGY C-terminal" evidence="10">
    <location>
        <begin position="254"/>
        <end position="442"/>
    </location>
</feature>
<dbReference type="GO" id="GO:0005524">
    <property type="term" value="F:ATP binding"/>
    <property type="evidence" value="ECO:0007669"/>
    <property type="project" value="UniProtKB-KW"/>
</dbReference>
<evidence type="ECO:0000313" key="12">
    <source>
        <dbReference type="Proteomes" id="UP001177943"/>
    </source>
</evidence>
<evidence type="ECO:0000259" key="9">
    <source>
        <dbReference type="Pfam" id="PF00370"/>
    </source>
</evidence>
<evidence type="ECO:0000259" key="10">
    <source>
        <dbReference type="Pfam" id="PF02782"/>
    </source>
</evidence>
<reference evidence="11" key="1">
    <citation type="submission" date="2023-05" db="EMBL/GenBank/DDBJ databases">
        <title>Comparative genomics of Bacillaceae isolates and their secondary metabolite potential.</title>
        <authorList>
            <person name="Song L."/>
            <person name="Nielsen L.J."/>
            <person name="Mohite O."/>
            <person name="Xu X."/>
            <person name="Weber T."/>
            <person name="Kovacs A.T."/>
        </authorList>
    </citation>
    <scope>NUCLEOTIDE SEQUENCE</scope>
    <source>
        <strain evidence="11">B2_4</strain>
    </source>
</reference>
<comment type="function">
    <text evidence="7">Involved in the catabolism of L-rhamnose (6-deoxy-L-mannose). Catalyzes the transfer of the gamma-phosphate group from ATP to the 1-hydroxyl group of L-rhamnulose to yield L-rhamnulose 1-phosphate.</text>
</comment>
<accession>A0AA95I359</accession>
<feature type="binding site" evidence="7">
    <location>
        <position position="404"/>
    </location>
    <ligand>
        <name>ATP</name>
        <dbReference type="ChEBI" id="CHEBI:30616"/>
    </ligand>
</feature>
<dbReference type="EC" id="2.7.1.5" evidence="7 8"/>
<keyword evidence="4 7" id="KW-0418">Kinase</keyword>
<dbReference type="HAMAP" id="MF_01535">
    <property type="entry name" value="Rhamnulokinase"/>
    <property type="match status" value="1"/>
</dbReference>
<dbReference type="EMBL" id="CP126084">
    <property type="protein sequence ID" value="WHX47062.1"/>
    <property type="molecule type" value="Genomic_DNA"/>
</dbReference>
<comment type="catalytic activity">
    <reaction evidence="7">
        <text>L-rhamnulose + ATP = L-rhamnulose 1-phosphate + ADP + H(+)</text>
        <dbReference type="Rhea" id="RHEA:20117"/>
        <dbReference type="ChEBI" id="CHEBI:15378"/>
        <dbReference type="ChEBI" id="CHEBI:17897"/>
        <dbReference type="ChEBI" id="CHEBI:30616"/>
        <dbReference type="ChEBI" id="CHEBI:58313"/>
        <dbReference type="ChEBI" id="CHEBI:456216"/>
        <dbReference type="EC" id="2.7.1.5"/>
    </reaction>
</comment>
<evidence type="ECO:0000256" key="2">
    <source>
        <dbReference type="ARBA" id="ARBA00022679"/>
    </source>
</evidence>
<feature type="binding site" evidence="7">
    <location>
        <begin position="11"/>
        <end position="15"/>
    </location>
    <ligand>
        <name>ATP</name>
        <dbReference type="ChEBI" id="CHEBI:30616"/>
    </ligand>
</feature>
<dbReference type="CDD" id="cd07771">
    <property type="entry name" value="ASKHA_NBD_FGGY_RhaB-like"/>
    <property type="match status" value="1"/>
</dbReference>
<evidence type="ECO:0000256" key="6">
    <source>
        <dbReference type="ARBA" id="ARBA00023308"/>
    </source>
</evidence>
<proteinExistence type="inferred from homology"/>
<evidence type="ECO:0000256" key="1">
    <source>
        <dbReference type="ARBA" id="ARBA00009156"/>
    </source>
</evidence>
<comment type="caution">
    <text evidence="7">Lacks conserved residue(s) required for the propagation of feature annotation.</text>
</comment>
<feature type="domain" description="Carbohydrate kinase FGGY N-terminal" evidence="9">
    <location>
        <begin position="4"/>
        <end position="244"/>
    </location>
</feature>
<keyword evidence="2 7" id="KW-0808">Transferase</keyword>
<name>A0AA95I359_9BACL</name>
<dbReference type="InterPro" id="IPR018485">
    <property type="entry name" value="FGGY_C"/>
</dbReference>
<dbReference type="InterPro" id="IPR000577">
    <property type="entry name" value="Carb_kinase_FGGY"/>
</dbReference>
<organism evidence="11 12">
    <name type="scientific">Paenibacillus woosongensis</name>
    <dbReference type="NCBI Taxonomy" id="307580"/>
    <lineage>
        <taxon>Bacteria</taxon>
        <taxon>Bacillati</taxon>
        <taxon>Bacillota</taxon>
        <taxon>Bacilli</taxon>
        <taxon>Bacillales</taxon>
        <taxon>Paenibacillaceae</taxon>
        <taxon>Paenibacillus</taxon>
    </lineage>
</organism>
<feature type="disulfide bond" evidence="7">
    <location>
        <begin position="355"/>
        <end position="372"/>
    </location>
</feature>
<keyword evidence="7" id="KW-0460">Magnesium</keyword>
<evidence type="ECO:0000313" key="11">
    <source>
        <dbReference type="EMBL" id="WHX47062.1"/>
    </source>
</evidence>
<evidence type="ECO:0000256" key="7">
    <source>
        <dbReference type="HAMAP-Rule" id="MF_01535"/>
    </source>
</evidence>
<dbReference type="Pfam" id="PF02782">
    <property type="entry name" value="FGGY_C"/>
    <property type="match status" value="1"/>
</dbReference>
<feature type="active site" description="Proton acceptor" evidence="7">
    <location>
        <position position="237"/>
    </location>
</feature>
<feature type="binding site" evidence="7">
    <location>
        <position position="260"/>
    </location>
    <ligand>
        <name>ATP</name>
        <dbReference type="ChEBI" id="CHEBI:30616"/>
    </ligand>
</feature>
<comment type="cofactor">
    <cofactor evidence="7">
        <name>Mg(2+)</name>
        <dbReference type="ChEBI" id="CHEBI:18420"/>
    </cofactor>
</comment>
<dbReference type="Pfam" id="PF00370">
    <property type="entry name" value="FGGY_N"/>
    <property type="match status" value="1"/>
</dbReference>
<sequence length="497" mass="56092">MKNYIAVDIGASSGRLVRGTLHQQERRIELQEIHRFSNSFTETEGHDYWDIDYLFAEIVKGLQQAKKEGIEACTLGIDTWAVDYVLLDDNGKRIHEVYAYRDGRTKDAPDRLHRKISRAEVYSRTGIQELPFNTLYQLYVHEDDQLSQAAKIVMVPDYLYYRLTGKLINEVTNASTMQLLNLAERDFDSKLLGLLGLRRDQFAKLTEPGVKLGRISPELQRQYDLPDCELIVAPTHDTASAVAGVPAQPHTSWAYISSGTWSLLGVERSTPLNTAEAMNANYTNEWGVYGTYRFLKNIMGLWMIQEVRRETQNAYSFAALAELAMREQPFQHLVPCNDQRFLNPRSMTEEIRACCRETGQPEPDTTGKLARCIFDSLALTYKDSIQELQRLTDQRIDTLHIVGGGANNELLCQLTADMAQIEVIAGPSEATALGNIAVQMLSLGQLQGLEEARGIIGNSVPLKRYEPRPIHDLEGVEGMDVAGARWEQIKARLVQPR</sequence>
<feature type="binding site" evidence="7">
    <location>
        <begin position="236"/>
        <end position="238"/>
    </location>
    <ligand>
        <name>substrate</name>
    </ligand>
</feature>
<feature type="binding site" evidence="7">
    <location>
        <position position="81"/>
    </location>
    <ligand>
        <name>substrate</name>
    </ligand>
</feature>
<dbReference type="GO" id="GO:0019301">
    <property type="term" value="P:rhamnose catabolic process"/>
    <property type="evidence" value="ECO:0007669"/>
    <property type="project" value="UniProtKB-UniRule"/>
</dbReference>
<dbReference type="InterPro" id="IPR043129">
    <property type="entry name" value="ATPase_NBD"/>
</dbReference>
<evidence type="ECO:0000256" key="8">
    <source>
        <dbReference type="NCBIfam" id="TIGR02627"/>
    </source>
</evidence>
<dbReference type="GO" id="GO:0008993">
    <property type="term" value="F:rhamnulokinase activity"/>
    <property type="evidence" value="ECO:0007669"/>
    <property type="project" value="UniProtKB-UniRule"/>
</dbReference>
<dbReference type="Proteomes" id="UP001177943">
    <property type="component" value="Chromosome"/>
</dbReference>
<dbReference type="KEGG" id="pwn:QNH46_12815"/>
<feature type="binding site" evidence="7">
    <location>
        <position position="305"/>
    </location>
    <ligand>
        <name>ATP</name>
        <dbReference type="ChEBI" id="CHEBI:30616"/>
    </ligand>
</feature>
<comment type="pathway">
    <text evidence="7">Carbohydrate degradation; L-rhamnose degradation; glycerone phosphate from L-rhamnose: step 2/3.</text>
</comment>
<dbReference type="InterPro" id="IPR050406">
    <property type="entry name" value="FGGY_Carb_Kinase"/>
</dbReference>
<dbReference type="InterPro" id="IPR013449">
    <property type="entry name" value="Rhamnulokinase"/>
</dbReference>
<protein>
    <recommendedName>
        <fullName evidence="7 8">Rhamnulokinase</fullName>
        <shortName evidence="7">RhaB</shortName>
        <ecNumber evidence="7 8">2.7.1.5</ecNumber>
    </recommendedName>
    <alternativeName>
        <fullName evidence="7">ATP:L-rhamnulose phosphotransferase</fullName>
    </alternativeName>
    <alternativeName>
        <fullName evidence="7">L-rhamnulose 1-kinase</fullName>
    </alternativeName>
    <alternativeName>
        <fullName evidence="7">Rhamnulose kinase</fullName>
    </alternativeName>
</protein>
<gene>
    <name evidence="7 11" type="primary">rhaB</name>
    <name evidence="11" type="ORF">QNH46_12815</name>
</gene>
<dbReference type="NCBIfam" id="TIGR02627">
    <property type="entry name" value="rhamnulo_kin"/>
    <property type="match status" value="1"/>
</dbReference>
<dbReference type="PANTHER" id="PTHR43095">
    <property type="entry name" value="SUGAR KINASE"/>
    <property type="match status" value="1"/>
</dbReference>
<keyword evidence="5 7" id="KW-0067">ATP-binding</keyword>
<dbReference type="Gene3D" id="3.30.420.40">
    <property type="match status" value="2"/>
</dbReference>
<keyword evidence="6 7" id="KW-0684">Rhamnose metabolism</keyword>
<evidence type="ECO:0000256" key="4">
    <source>
        <dbReference type="ARBA" id="ARBA00022777"/>
    </source>
</evidence>
<feature type="binding site" evidence="7">
    <location>
        <position position="297"/>
    </location>
    <ligand>
        <name>substrate</name>
    </ligand>
</feature>
<evidence type="ECO:0000256" key="3">
    <source>
        <dbReference type="ARBA" id="ARBA00022741"/>
    </source>
</evidence>
<evidence type="ECO:0000256" key="5">
    <source>
        <dbReference type="ARBA" id="ARBA00022840"/>
    </source>
</evidence>